<feature type="domain" description="POTRA" evidence="10">
    <location>
        <begin position="34"/>
        <end position="101"/>
    </location>
</feature>
<comment type="similarity">
    <text evidence="8">Belongs to the BamA family.</text>
</comment>
<comment type="caution">
    <text evidence="11">The sequence shown here is derived from an EMBL/GenBank/DDBJ whole genome shotgun (WGS) entry which is preliminary data.</text>
</comment>
<feature type="domain" description="POTRA" evidence="10">
    <location>
        <begin position="102"/>
        <end position="182"/>
    </location>
</feature>
<dbReference type="GO" id="GO:1990063">
    <property type="term" value="C:Bam protein complex"/>
    <property type="evidence" value="ECO:0007669"/>
    <property type="project" value="TreeGrafter"/>
</dbReference>
<keyword evidence="4 8" id="KW-0732">Signal</keyword>
<evidence type="ECO:0000256" key="3">
    <source>
        <dbReference type="ARBA" id="ARBA00022692"/>
    </source>
</evidence>
<dbReference type="PROSITE" id="PS51779">
    <property type="entry name" value="POTRA"/>
    <property type="match status" value="5"/>
</dbReference>
<dbReference type="PANTHER" id="PTHR12815:SF23">
    <property type="entry name" value="OUTER MEMBRANE PROTEIN ASSEMBLY FACTOR BAMA"/>
    <property type="match status" value="1"/>
</dbReference>
<accession>A0A418Y2T1</accession>
<dbReference type="OrthoDB" id="9803054at2"/>
<dbReference type="AlphaFoldDB" id="A0A418Y2T1"/>
<keyword evidence="7 8" id="KW-0998">Cell outer membrane</keyword>
<reference evidence="11 12" key="1">
    <citation type="submission" date="2018-09" db="EMBL/GenBank/DDBJ databases">
        <title>Alcanivorax profundi sp. nov., isolated from 1000 m-depth seawater of the Mariana Trench.</title>
        <authorList>
            <person name="Liu J."/>
        </authorList>
    </citation>
    <scope>NUCLEOTIDE SEQUENCE [LARGE SCALE GENOMIC DNA]</scope>
    <source>
        <strain evidence="11 12">MTEO17</strain>
    </source>
</reference>
<keyword evidence="6 8" id="KW-0472">Membrane</keyword>
<evidence type="ECO:0000313" key="11">
    <source>
        <dbReference type="EMBL" id="RJG19848.1"/>
    </source>
</evidence>
<feature type="domain" description="POTRA" evidence="10">
    <location>
        <begin position="185"/>
        <end position="273"/>
    </location>
</feature>
<dbReference type="RefSeq" id="WP_052017466.1">
    <property type="nucleotide sequence ID" value="NZ_QYYA01000001.1"/>
</dbReference>
<dbReference type="GO" id="GO:0051205">
    <property type="term" value="P:protein insertion into membrane"/>
    <property type="evidence" value="ECO:0007669"/>
    <property type="project" value="UniProtKB-UniRule"/>
</dbReference>
<evidence type="ECO:0000256" key="8">
    <source>
        <dbReference type="HAMAP-Rule" id="MF_01430"/>
    </source>
</evidence>
<dbReference type="InterPro" id="IPR023707">
    <property type="entry name" value="OM_assembly_BamA"/>
</dbReference>
<sequence>MIFGDLLIRLFKGTVVMACLVMAPWVNAQDQLPFRVHDIRIEGLQRLPVERVYSELPIQAGDTIGRDDVVNAVQALFASGNFEDVQLGRDGDDLVVVVAERPSIARIELSGNKSIDEENLRKGLTEAGLAEGEVFQRSTLQAIAGELERQYVSQGRYGADIKTESVALPRNRVALKIEIYEGKAARIRDINIVGNQLFDDEELLNDFELNSTGFWSFIKGDDKYSREKLSGDLERLSSYYLDRGYINFSIESTQVSVTPDRRSVFITVNVAEGEQYTVNEVNLAGDLVVDEDQLKPLVIVKKGQVFSQQLLTYTNDLIKRRLGNEGYTFAEVKGREHNPDDEKRTVDVTFYVDPGRKVYVRRINFSGNAKTEDEVLRRELRQFEKAPANTSLVDLSRQRLQRLGYFSVVQADTPRVPNSDDLIDVDYQVEEQPSGSIGANVGYSDASGFIFGANVTQNNWRGSGNRVSFALSRSDIRDSYSFSHYNPYYTLDGVSRGFSLFYSEIDFDETTVASYAADRLGGSVTFGYPISEYSRLSFGGTYERTDITTGDFVAVDIYNFLVKEGTQFDEYKFNASLSTSTLNRGILPDRGWSSTLGLEVAVPGSDYGFYRLNWTGQKYFPISQNWTLRARSDIAYGDGYGDDEVLPFFENYYSGGIGSVRGYESRSLGPRSEGLSYFLNGTKDPDPDPIGGNLLTEASLELIFPTPFAPESRSVRTFLFVDAGNVFETERDDIFADFEPQNIRTSAGIGLSWLTAIGPLSFNLAKALNDQPGDDTEVFQFSLGQTF</sequence>
<dbReference type="Pfam" id="PF01103">
    <property type="entry name" value="Omp85"/>
    <property type="match status" value="1"/>
</dbReference>
<comment type="function">
    <text evidence="8">Part of the outer membrane protein assembly complex, which is involved in assembly and insertion of beta-barrel proteins into the outer membrane.</text>
</comment>
<evidence type="ECO:0000313" key="12">
    <source>
        <dbReference type="Proteomes" id="UP000283734"/>
    </source>
</evidence>
<comment type="subunit">
    <text evidence="8">Part of the Bam complex.</text>
</comment>
<dbReference type="PANTHER" id="PTHR12815">
    <property type="entry name" value="SORTING AND ASSEMBLY MACHINERY SAMM50 PROTEIN FAMILY MEMBER"/>
    <property type="match status" value="1"/>
</dbReference>
<dbReference type="GO" id="GO:0043165">
    <property type="term" value="P:Gram-negative-bacterium-type cell outer membrane assembly"/>
    <property type="evidence" value="ECO:0007669"/>
    <property type="project" value="UniProtKB-UniRule"/>
</dbReference>
<evidence type="ECO:0000256" key="5">
    <source>
        <dbReference type="ARBA" id="ARBA00022737"/>
    </source>
</evidence>
<gene>
    <name evidence="8 11" type="primary">bamA</name>
    <name evidence="11" type="ORF">D4A39_03095</name>
</gene>
<dbReference type="NCBIfam" id="TIGR03303">
    <property type="entry name" value="OM_YaeT"/>
    <property type="match status" value="1"/>
</dbReference>
<evidence type="ECO:0000256" key="2">
    <source>
        <dbReference type="ARBA" id="ARBA00022452"/>
    </source>
</evidence>
<evidence type="ECO:0000256" key="4">
    <source>
        <dbReference type="ARBA" id="ARBA00022729"/>
    </source>
</evidence>
<dbReference type="Gene3D" id="3.10.20.310">
    <property type="entry name" value="membrane protein fhac"/>
    <property type="match status" value="5"/>
</dbReference>
<dbReference type="InterPro" id="IPR034746">
    <property type="entry name" value="POTRA"/>
</dbReference>
<dbReference type="InterPro" id="IPR010827">
    <property type="entry name" value="BamA/TamA_POTRA"/>
</dbReference>
<dbReference type="PIRSF" id="PIRSF006076">
    <property type="entry name" value="OM_assembly_OMP85"/>
    <property type="match status" value="1"/>
</dbReference>
<evidence type="ECO:0000259" key="10">
    <source>
        <dbReference type="PROSITE" id="PS51779"/>
    </source>
</evidence>
<dbReference type="Pfam" id="PF07244">
    <property type="entry name" value="POTRA"/>
    <property type="match status" value="5"/>
</dbReference>
<keyword evidence="5 8" id="KW-0677">Repeat</keyword>
<evidence type="ECO:0000256" key="1">
    <source>
        <dbReference type="ARBA" id="ARBA00004370"/>
    </source>
</evidence>
<name>A0A418Y2T1_9GAMM</name>
<evidence type="ECO:0000256" key="6">
    <source>
        <dbReference type="ARBA" id="ARBA00023136"/>
    </source>
</evidence>
<keyword evidence="3 8" id="KW-0812">Transmembrane</keyword>
<dbReference type="Gene3D" id="2.40.160.50">
    <property type="entry name" value="membrane protein fhac: a member of the omp85/tpsb transporter family"/>
    <property type="match status" value="1"/>
</dbReference>
<dbReference type="HAMAP" id="MF_01430">
    <property type="entry name" value="OM_assembly_BamA"/>
    <property type="match status" value="1"/>
</dbReference>
<comment type="subcellular location">
    <subcellularLocation>
        <location evidence="8">Cell outer membrane</location>
    </subcellularLocation>
    <subcellularLocation>
        <location evidence="1">Membrane</location>
    </subcellularLocation>
</comment>
<dbReference type="FunFam" id="3.10.20.310:FF:000002">
    <property type="entry name" value="Outer membrane protein assembly factor BamA"/>
    <property type="match status" value="1"/>
</dbReference>
<protein>
    <recommendedName>
        <fullName evidence="8 9">Outer membrane protein assembly factor BamA</fullName>
    </recommendedName>
</protein>
<evidence type="ECO:0000256" key="7">
    <source>
        <dbReference type="ARBA" id="ARBA00023237"/>
    </source>
</evidence>
<feature type="domain" description="POTRA" evidence="10">
    <location>
        <begin position="276"/>
        <end position="355"/>
    </location>
</feature>
<organism evidence="11 12">
    <name type="scientific">Alcanivorax profundi</name>
    <dbReference type="NCBI Taxonomy" id="2338368"/>
    <lineage>
        <taxon>Bacteria</taxon>
        <taxon>Pseudomonadati</taxon>
        <taxon>Pseudomonadota</taxon>
        <taxon>Gammaproteobacteria</taxon>
        <taxon>Oceanospirillales</taxon>
        <taxon>Alcanivoracaceae</taxon>
        <taxon>Alcanivorax</taxon>
    </lineage>
</organism>
<dbReference type="InterPro" id="IPR039910">
    <property type="entry name" value="D15-like"/>
</dbReference>
<dbReference type="Proteomes" id="UP000283734">
    <property type="component" value="Unassembled WGS sequence"/>
</dbReference>
<evidence type="ECO:0000256" key="9">
    <source>
        <dbReference type="NCBIfam" id="TIGR03303"/>
    </source>
</evidence>
<proteinExistence type="inferred from homology"/>
<feature type="domain" description="POTRA" evidence="10">
    <location>
        <begin position="358"/>
        <end position="432"/>
    </location>
</feature>
<dbReference type="InterPro" id="IPR000184">
    <property type="entry name" value="Bac_surfAg_D15"/>
</dbReference>
<keyword evidence="2 8" id="KW-1134">Transmembrane beta strand</keyword>
<dbReference type="EMBL" id="QYYA01000001">
    <property type="protein sequence ID" value="RJG19848.1"/>
    <property type="molecule type" value="Genomic_DNA"/>
</dbReference>
<keyword evidence="12" id="KW-1185">Reference proteome</keyword>